<proteinExistence type="predicted"/>
<accession>A0AAD8A6B3</accession>
<dbReference type="EMBL" id="JASPKZ010003450">
    <property type="protein sequence ID" value="KAJ9593269.1"/>
    <property type="molecule type" value="Genomic_DNA"/>
</dbReference>
<evidence type="ECO:0000256" key="1">
    <source>
        <dbReference type="SAM" id="Phobius"/>
    </source>
</evidence>
<evidence type="ECO:0000313" key="3">
    <source>
        <dbReference type="Proteomes" id="UP001233999"/>
    </source>
</evidence>
<feature type="transmembrane region" description="Helical" evidence="1">
    <location>
        <begin position="134"/>
        <end position="152"/>
    </location>
</feature>
<keyword evidence="3" id="KW-1185">Reference proteome</keyword>
<gene>
    <name evidence="2" type="ORF">L9F63_015183</name>
</gene>
<feature type="non-terminal residue" evidence="2">
    <location>
        <position position="178"/>
    </location>
</feature>
<feature type="transmembrane region" description="Helical" evidence="1">
    <location>
        <begin position="107"/>
        <end position="128"/>
    </location>
</feature>
<dbReference type="Proteomes" id="UP001233999">
    <property type="component" value="Unassembled WGS sequence"/>
</dbReference>
<organism evidence="2 3">
    <name type="scientific">Diploptera punctata</name>
    <name type="common">Pacific beetle cockroach</name>
    <dbReference type="NCBI Taxonomy" id="6984"/>
    <lineage>
        <taxon>Eukaryota</taxon>
        <taxon>Metazoa</taxon>
        <taxon>Ecdysozoa</taxon>
        <taxon>Arthropoda</taxon>
        <taxon>Hexapoda</taxon>
        <taxon>Insecta</taxon>
        <taxon>Pterygota</taxon>
        <taxon>Neoptera</taxon>
        <taxon>Polyneoptera</taxon>
        <taxon>Dictyoptera</taxon>
        <taxon>Blattodea</taxon>
        <taxon>Blaberoidea</taxon>
        <taxon>Blaberidae</taxon>
        <taxon>Diplopterinae</taxon>
        <taxon>Diploptera</taxon>
    </lineage>
</organism>
<feature type="transmembrane region" description="Helical" evidence="1">
    <location>
        <begin position="46"/>
        <end position="64"/>
    </location>
</feature>
<keyword evidence="1" id="KW-0812">Transmembrane</keyword>
<sequence>KVEFKLLSVRTLYSLLVQSIMVTITFLTMQERIYKIANVTMEFGDLVLEVGCSVCISFAFLVPITHLPESPKKAHFFSNWIHLQNKFERVTGKQLVINLQKVALRRLLVSFVIGLIYTGLLFALQIGYKWWQGIVFFYNGFMSFLMADFWVLTTKALIIVQENLEASLTQVLIKALIY</sequence>
<name>A0AAD8A6B3_DIPPU</name>
<evidence type="ECO:0008006" key="4">
    <source>
        <dbReference type="Google" id="ProtNLM"/>
    </source>
</evidence>
<keyword evidence="1" id="KW-1133">Transmembrane helix</keyword>
<dbReference type="AlphaFoldDB" id="A0AAD8A6B3"/>
<reference evidence="2" key="1">
    <citation type="journal article" date="2023" name="IScience">
        <title>Live-bearing cockroach genome reveals convergent evolutionary mechanisms linked to viviparity in insects and beyond.</title>
        <authorList>
            <person name="Fouks B."/>
            <person name="Harrison M.C."/>
            <person name="Mikhailova A.A."/>
            <person name="Marchal E."/>
            <person name="English S."/>
            <person name="Carruthers M."/>
            <person name="Jennings E.C."/>
            <person name="Chiamaka E.L."/>
            <person name="Frigard R.A."/>
            <person name="Pippel M."/>
            <person name="Attardo G.M."/>
            <person name="Benoit J.B."/>
            <person name="Bornberg-Bauer E."/>
            <person name="Tobe S.S."/>
        </authorList>
    </citation>
    <scope>NUCLEOTIDE SEQUENCE</scope>
    <source>
        <strain evidence="2">Stay&amp;Tobe</strain>
    </source>
</reference>
<feature type="transmembrane region" description="Helical" evidence="1">
    <location>
        <begin position="12"/>
        <end position="34"/>
    </location>
</feature>
<reference evidence="2" key="2">
    <citation type="submission" date="2023-05" db="EMBL/GenBank/DDBJ databases">
        <authorList>
            <person name="Fouks B."/>
        </authorList>
    </citation>
    <scope>NUCLEOTIDE SEQUENCE</scope>
    <source>
        <strain evidence="2">Stay&amp;Tobe</strain>
        <tissue evidence="2">Testes</tissue>
    </source>
</reference>
<protein>
    <recommendedName>
        <fullName evidence="4">Gustatory receptor</fullName>
    </recommendedName>
</protein>
<comment type="caution">
    <text evidence="2">The sequence shown here is derived from an EMBL/GenBank/DDBJ whole genome shotgun (WGS) entry which is preliminary data.</text>
</comment>
<keyword evidence="1" id="KW-0472">Membrane</keyword>
<evidence type="ECO:0000313" key="2">
    <source>
        <dbReference type="EMBL" id="KAJ9593269.1"/>
    </source>
</evidence>